<dbReference type="Gene3D" id="2.30.42.10">
    <property type="match status" value="1"/>
</dbReference>
<dbReference type="EMBL" id="NOVD01000023">
    <property type="protein sequence ID" value="PCK24812.1"/>
    <property type="molecule type" value="Genomic_DNA"/>
</dbReference>
<keyword evidence="6" id="KW-0472">Membrane</keyword>
<keyword evidence="2" id="KW-0645">Protease</keyword>
<feature type="domain" description="PDZ" evidence="7">
    <location>
        <begin position="415"/>
        <end position="469"/>
    </location>
</feature>
<evidence type="ECO:0000256" key="2">
    <source>
        <dbReference type="ARBA" id="ARBA00022670"/>
    </source>
</evidence>
<evidence type="ECO:0000256" key="4">
    <source>
        <dbReference type="ARBA" id="ARBA00022825"/>
    </source>
</evidence>
<feature type="region of interest" description="Disordered" evidence="5">
    <location>
        <begin position="1"/>
        <end position="151"/>
    </location>
</feature>
<feature type="transmembrane region" description="Helical" evidence="6">
    <location>
        <begin position="156"/>
        <end position="180"/>
    </location>
</feature>
<accession>A0A2A5J625</accession>
<evidence type="ECO:0000256" key="1">
    <source>
        <dbReference type="ARBA" id="ARBA00010541"/>
    </source>
</evidence>
<dbReference type="SUPFAM" id="SSF50494">
    <property type="entry name" value="Trypsin-like serine proteases"/>
    <property type="match status" value="1"/>
</dbReference>
<feature type="compositionally biased region" description="Basic and acidic residues" evidence="5">
    <location>
        <begin position="72"/>
        <end position="81"/>
    </location>
</feature>
<dbReference type="InterPro" id="IPR043504">
    <property type="entry name" value="Peptidase_S1_PA_chymotrypsin"/>
</dbReference>
<evidence type="ECO:0000256" key="3">
    <source>
        <dbReference type="ARBA" id="ARBA00022801"/>
    </source>
</evidence>
<proteinExistence type="inferred from homology"/>
<dbReference type="SMART" id="SM00228">
    <property type="entry name" value="PDZ"/>
    <property type="match status" value="1"/>
</dbReference>
<feature type="compositionally biased region" description="Low complexity" evidence="5">
    <location>
        <begin position="53"/>
        <end position="65"/>
    </location>
</feature>
<feature type="compositionally biased region" description="Polar residues" evidence="5">
    <location>
        <begin position="140"/>
        <end position="150"/>
    </location>
</feature>
<name>A0A2A5J625_RHOSG</name>
<sequence length="514" mass="50825">MTARPVVTVDESEPMTEDRNVGPTRPEQPNSEPTTQAQPTAPQAQPPVPPQQPQGQAPQQPYQPTESFARPAEARPTEGRPTEAFGQAQQQPTQAFGHPHGAHEAAYPQSAPYGAPNPGGPGGPNGPGGGHNQIPAPLQGPNSGSTTTKPKSGRMALVAGALALVLVSGGVGGVVGAVVADRNGGTATVTNSLNAPKPIATNTSNAPAGSVQAVASKVVPSVVQIEVATAQGQGGEGSGVILSSDGLILTNNHVAGAQGAQLRVAFSDGTKASATLVGADPVSDIAVIKVDGRNDLTPIDLGNSGDVQVGQQVVAVGSPLGLAGTVTEGIISALDRPVSTSGESGNQNTVIDALQTDAAINPGNSGGALVNMDGQLIGINTAIASLGASSGTQGGSIGLGFAIPIDQARRVADELIKTGKATQAMIGVTVPSQDNADGATVMDVTADGPAAKAGIPKGAVITKVDDRVVADGDSLIAAVRSHAPGDKVSITYSDGGQTKTVDVTLGTAAAQGGR</sequence>
<organism evidence="8 9">
    <name type="scientific">Rhodococcus qingshengii</name>
    <dbReference type="NCBI Taxonomy" id="334542"/>
    <lineage>
        <taxon>Bacteria</taxon>
        <taxon>Bacillati</taxon>
        <taxon>Actinomycetota</taxon>
        <taxon>Actinomycetes</taxon>
        <taxon>Mycobacteriales</taxon>
        <taxon>Nocardiaceae</taxon>
        <taxon>Rhodococcus</taxon>
        <taxon>Rhodococcus erythropolis group</taxon>
    </lineage>
</organism>
<dbReference type="GO" id="GO:0006508">
    <property type="term" value="P:proteolysis"/>
    <property type="evidence" value="ECO:0007669"/>
    <property type="project" value="UniProtKB-KW"/>
</dbReference>
<dbReference type="Proteomes" id="UP000230886">
    <property type="component" value="Unassembled WGS sequence"/>
</dbReference>
<keyword evidence="6" id="KW-0812">Transmembrane</keyword>
<dbReference type="InterPro" id="IPR051201">
    <property type="entry name" value="Chloro_Bact_Ser_Proteases"/>
</dbReference>
<evidence type="ECO:0000256" key="5">
    <source>
        <dbReference type="SAM" id="MobiDB-lite"/>
    </source>
</evidence>
<gene>
    <name evidence="8" type="ORF">CHR55_23630</name>
</gene>
<comment type="caution">
    <text evidence="8">The sequence shown here is derived from an EMBL/GenBank/DDBJ whole genome shotgun (WGS) entry which is preliminary data.</text>
</comment>
<dbReference type="PANTHER" id="PTHR43343:SF3">
    <property type="entry name" value="PROTEASE DO-LIKE 8, CHLOROPLASTIC"/>
    <property type="match status" value="1"/>
</dbReference>
<evidence type="ECO:0000256" key="6">
    <source>
        <dbReference type="SAM" id="Phobius"/>
    </source>
</evidence>
<keyword evidence="6" id="KW-1133">Transmembrane helix</keyword>
<dbReference type="Pfam" id="PF13180">
    <property type="entry name" value="PDZ_2"/>
    <property type="match status" value="1"/>
</dbReference>
<dbReference type="InterPro" id="IPR009003">
    <property type="entry name" value="Peptidase_S1_PA"/>
</dbReference>
<protein>
    <submittedName>
        <fullName evidence="8">Peptidase S1</fullName>
    </submittedName>
</protein>
<dbReference type="PROSITE" id="PS50106">
    <property type="entry name" value="PDZ"/>
    <property type="match status" value="1"/>
</dbReference>
<comment type="similarity">
    <text evidence="1">Belongs to the peptidase S1C family.</text>
</comment>
<dbReference type="PRINTS" id="PR00834">
    <property type="entry name" value="PROTEASES2C"/>
</dbReference>
<dbReference type="Gene3D" id="2.40.10.10">
    <property type="entry name" value="Trypsin-like serine proteases"/>
    <property type="match status" value="2"/>
</dbReference>
<dbReference type="Pfam" id="PF13365">
    <property type="entry name" value="Trypsin_2"/>
    <property type="match status" value="1"/>
</dbReference>
<dbReference type="InterPro" id="IPR036034">
    <property type="entry name" value="PDZ_sf"/>
</dbReference>
<feature type="compositionally biased region" description="Gly residues" evidence="5">
    <location>
        <begin position="120"/>
        <end position="131"/>
    </location>
</feature>
<dbReference type="InterPro" id="IPR001940">
    <property type="entry name" value="Peptidase_S1C"/>
</dbReference>
<evidence type="ECO:0000259" key="7">
    <source>
        <dbReference type="PROSITE" id="PS50106"/>
    </source>
</evidence>
<reference evidence="8 9" key="1">
    <citation type="submission" date="2017-07" db="EMBL/GenBank/DDBJ databases">
        <title>Draft sequence of Rhodococcus enclensis 23b-28.</title>
        <authorList>
            <person name="Besaury L."/>
            <person name="Sancelme M."/>
            <person name="Amato P."/>
            <person name="Lallement A."/>
            <person name="Delort A.-M."/>
        </authorList>
    </citation>
    <scope>NUCLEOTIDE SEQUENCE [LARGE SCALE GENOMIC DNA]</scope>
    <source>
        <strain evidence="8 9">23b-28</strain>
    </source>
</reference>
<dbReference type="PANTHER" id="PTHR43343">
    <property type="entry name" value="PEPTIDASE S12"/>
    <property type="match status" value="1"/>
</dbReference>
<dbReference type="AlphaFoldDB" id="A0A2A5J625"/>
<keyword evidence="4" id="KW-0720">Serine protease</keyword>
<dbReference type="FunFam" id="2.40.10.10:FF:000001">
    <property type="entry name" value="Periplasmic serine protease DegS"/>
    <property type="match status" value="1"/>
</dbReference>
<keyword evidence="3" id="KW-0378">Hydrolase</keyword>
<evidence type="ECO:0000313" key="8">
    <source>
        <dbReference type="EMBL" id="PCK24812.1"/>
    </source>
</evidence>
<dbReference type="SUPFAM" id="SSF50156">
    <property type="entry name" value="PDZ domain-like"/>
    <property type="match status" value="1"/>
</dbReference>
<dbReference type="GO" id="GO:0004252">
    <property type="term" value="F:serine-type endopeptidase activity"/>
    <property type="evidence" value="ECO:0007669"/>
    <property type="project" value="InterPro"/>
</dbReference>
<dbReference type="InterPro" id="IPR001478">
    <property type="entry name" value="PDZ"/>
</dbReference>
<feature type="compositionally biased region" description="Low complexity" evidence="5">
    <location>
        <begin position="33"/>
        <end position="43"/>
    </location>
</feature>
<evidence type="ECO:0000313" key="9">
    <source>
        <dbReference type="Proteomes" id="UP000230886"/>
    </source>
</evidence>